<dbReference type="GO" id="GO:0006783">
    <property type="term" value="P:heme biosynthetic process"/>
    <property type="evidence" value="ECO:0007669"/>
    <property type="project" value="UniProtKB-KW"/>
</dbReference>
<dbReference type="Pfam" id="PF02628">
    <property type="entry name" value="COX15-CtaA"/>
    <property type="match status" value="1"/>
</dbReference>
<gene>
    <name evidence="13" type="ORF">ACFQL7_04935</name>
</gene>
<protein>
    <submittedName>
        <fullName evidence="13">Heme A synthase</fullName>
    </submittedName>
</protein>
<keyword evidence="10" id="KW-1015">Disulfide bond</keyword>
<evidence type="ECO:0000256" key="3">
    <source>
        <dbReference type="ARBA" id="ARBA00022692"/>
    </source>
</evidence>
<dbReference type="InterPro" id="IPR003780">
    <property type="entry name" value="COX15/CtaA_fam"/>
</dbReference>
<dbReference type="EMBL" id="JBHTAX010000001">
    <property type="protein sequence ID" value="MFC7189257.1"/>
    <property type="molecule type" value="Genomic_DNA"/>
</dbReference>
<dbReference type="AlphaFoldDB" id="A0ABD5YNA3"/>
<evidence type="ECO:0000256" key="5">
    <source>
        <dbReference type="ARBA" id="ARBA00022989"/>
    </source>
</evidence>
<feature type="transmembrane region" description="Helical" evidence="12">
    <location>
        <begin position="141"/>
        <end position="163"/>
    </location>
</feature>
<dbReference type="RefSeq" id="WP_264555056.1">
    <property type="nucleotide sequence ID" value="NZ_CP109979.1"/>
</dbReference>
<evidence type="ECO:0000256" key="6">
    <source>
        <dbReference type="ARBA" id="ARBA00023002"/>
    </source>
</evidence>
<evidence type="ECO:0000256" key="11">
    <source>
        <dbReference type="ARBA" id="ARBA00023444"/>
    </source>
</evidence>
<dbReference type="GO" id="GO:0016491">
    <property type="term" value="F:oxidoreductase activity"/>
    <property type="evidence" value="ECO:0007669"/>
    <property type="project" value="UniProtKB-KW"/>
</dbReference>
<evidence type="ECO:0000313" key="14">
    <source>
        <dbReference type="Proteomes" id="UP001596417"/>
    </source>
</evidence>
<comment type="subcellular location">
    <subcellularLocation>
        <location evidence="1">Membrane</location>
        <topology evidence="1">Multi-pass membrane protein</topology>
    </subcellularLocation>
</comment>
<sequence length="171" mass="18487">MVEQNVSKWVGRIDTTSIRYYHLSGAVLAGTYVLMLLGAYTSAIGAGLSCPDWPMCYGTLVPFLHPEIMNQTPYSAIQIFAEWAHRGVAMLVGIGIFGTAVVAHYLRKPPFVRWSVTIAVLLLPVQVIVGGLTVTEKLQPIIVTSHLGIATLILLFLCTTVVADVLSKTGC</sequence>
<proteinExistence type="predicted"/>
<dbReference type="GeneID" id="76198822"/>
<dbReference type="PANTHER" id="PTHR35457:SF1">
    <property type="entry name" value="HEME A SYNTHASE"/>
    <property type="match status" value="1"/>
</dbReference>
<dbReference type="InterPro" id="IPR050450">
    <property type="entry name" value="COX15/CtaA_HemeA_synthase"/>
</dbReference>
<evidence type="ECO:0000256" key="2">
    <source>
        <dbReference type="ARBA" id="ARBA00022475"/>
    </source>
</evidence>
<feature type="transmembrane region" description="Helical" evidence="12">
    <location>
        <begin position="88"/>
        <end position="106"/>
    </location>
</feature>
<dbReference type="PANTHER" id="PTHR35457">
    <property type="entry name" value="HEME A SYNTHASE"/>
    <property type="match status" value="1"/>
</dbReference>
<reference evidence="13 14" key="1">
    <citation type="journal article" date="2019" name="Int. J. Syst. Evol. Microbiol.">
        <title>The Global Catalogue of Microorganisms (GCM) 10K type strain sequencing project: providing services to taxonomists for standard genome sequencing and annotation.</title>
        <authorList>
            <consortium name="The Broad Institute Genomics Platform"/>
            <consortium name="The Broad Institute Genome Sequencing Center for Infectious Disease"/>
            <person name="Wu L."/>
            <person name="Ma J."/>
        </authorList>
    </citation>
    <scope>NUCLEOTIDE SEQUENCE [LARGE SCALE GENOMIC DNA]</scope>
    <source>
        <strain evidence="13 14">RDMS1</strain>
    </source>
</reference>
<name>A0ABD5YNA3_9EURY</name>
<keyword evidence="9 12" id="KW-0472">Membrane</keyword>
<evidence type="ECO:0000256" key="4">
    <source>
        <dbReference type="ARBA" id="ARBA00022723"/>
    </source>
</evidence>
<keyword evidence="3 12" id="KW-0812">Transmembrane</keyword>
<evidence type="ECO:0000256" key="1">
    <source>
        <dbReference type="ARBA" id="ARBA00004141"/>
    </source>
</evidence>
<keyword evidence="2" id="KW-1003">Cell membrane</keyword>
<keyword evidence="4" id="KW-0479">Metal-binding</keyword>
<evidence type="ECO:0000256" key="9">
    <source>
        <dbReference type="ARBA" id="ARBA00023136"/>
    </source>
</evidence>
<accession>A0ABD5YNA3</accession>
<keyword evidence="7" id="KW-0408">Iron</keyword>
<organism evidence="13 14">
    <name type="scientific">Halocatena marina</name>
    <dbReference type="NCBI Taxonomy" id="2934937"/>
    <lineage>
        <taxon>Archaea</taxon>
        <taxon>Methanobacteriati</taxon>
        <taxon>Methanobacteriota</taxon>
        <taxon>Stenosarchaea group</taxon>
        <taxon>Halobacteria</taxon>
        <taxon>Halobacteriales</taxon>
        <taxon>Natronomonadaceae</taxon>
        <taxon>Halocatena</taxon>
    </lineage>
</organism>
<keyword evidence="8" id="KW-0350">Heme biosynthesis</keyword>
<dbReference type="GO" id="GO:0046872">
    <property type="term" value="F:metal ion binding"/>
    <property type="evidence" value="ECO:0007669"/>
    <property type="project" value="UniProtKB-KW"/>
</dbReference>
<evidence type="ECO:0000256" key="7">
    <source>
        <dbReference type="ARBA" id="ARBA00023004"/>
    </source>
</evidence>
<feature type="transmembrane region" description="Helical" evidence="12">
    <location>
        <begin position="112"/>
        <end position="134"/>
    </location>
</feature>
<comment type="pathway">
    <text evidence="11">Porphyrin-containing compound metabolism.</text>
</comment>
<keyword evidence="14" id="KW-1185">Reference proteome</keyword>
<evidence type="ECO:0000313" key="13">
    <source>
        <dbReference type="EMBL" id="MFC7189257.1"/>
    </source>
</evidence>
<keyword evidence="5 12" id="KW-1133">Transmembrane helix</keyword>
<keyword evidence="6" id="KW-0560">Oxidoreductase</keyword>
<comment type="caution">
    <text evidence="13">The sequence shown here is derived from an EMBL/GenBank/DDBJ whole genome shotgun (WGS) entry which is preliminary data.</text>
</comment>
<feature type="transmembrane region" description="Helical" evidence="12">
    <location>
        <begin position="20"/>
        <end position="40"/>
    </location>
</feature>
<evidence type="ECO:0000256" key="10">
    <source>
        <dbReference type="ARBA" id="ARBA00023157"/>
    </source>
</evidence>
<evidence type="ECO:0000256" key="8">
    <source>
        <dbReference type="ARBA" id="ARBA00023133"/>
    </source>
</evidence>
<dbReference type="GO" id="GO:0016020">
    <property type="term" value="C:membrane"/>
    <property type="evidence" value="ECO:0007669"/>
    <property type="project" value="UniProtKB-SubCell"/>
</dbReference>
<dbReference type="Proteomes" id="UP001596417">
    <property type="component" value="Unassembled WGS sequence"/>
</dbReference>
<evidence type="ECO:0000256" key="12">
    <source>
        <dbReference type="SAM" id="Phobius"/>
    </source>
</evidence>